<evidence type="ECO:0000313" key="1">
    <source>
        <dbReference type="EMBL" id="GBG67715.1"/>
    </source>
</evidence>
<dbReference type="Proteomes" id="UP000265515">
    <property type="component" value="Unassembled WGS sequence"/>
</dbReference>
<dbReference type="AlphaFoldDB" id="A0A388KCD3"/>
<evidence type="ECO:0008006" key="3">
    <source>
        <dbReference type="Google" id="ProtNLM"/>
    </source>
</evidence>
<sequence>MWSLLQLATATRTVEFAAMAMNGRRRGDTLSKAERTAVAAAVNAVLFGCQLQRGEGRMRAAIRARRKRTLQSFHAEGEDSAAICDVVLQVCYAMGFGAFPRATPRWWMKRRTGGTWEDLRHCDDATTDYFKDIVKLRMSPRVFGEITEALSPFLEWRVTFYRESLQPDHIVAYALYRWASEETYECGTCNFDIVRSSGLVAVRDMTAVLLKAYAENIAWLTGLLKAVVLRAFADKGFPNCHGCIDCTHIFIDKLVNCPGDDYYDRKRRFSV</sequence>
<evidence type="ECO:0000313" key="2">
    <source>
        <dbReference type="Proteomes" id="UP000265515"/>
    </source>
</evidence>
<reference evidence="1 2" key="1">
    <citation type="journal article" date="2018" name="Cell">
        <title>The Chara Genome: Secondary Complexity and Implications for Plant Terrestrialization.</title>
        <authorList>
            <person name="Nishiyama T."/>
            <person name="Sakayama H."/>
            <person name="Vries J.D."/>
            <person name="Buschmann H."/>
            <person name="Saint-Marcoux D."/>
            <person name="Ullrich K.K."/>
            <person name="Haas F.B."/>
            <person name="Vanderstraeten L."/>
            <person name="Becker D."/>
            <person name="Lang D."/>
            <person name="Vosolsobe S."/>
            <person name="Rombauts S."/>
            <person name="Wilhelmsson P.K.I."/>
            <person name="Janitza P."/>
            <person name="Kern R."/>
            <person name="Heyl A."/>
            <person name="Rumpler F."/>
            <person name="Villalobos L.I.A.C."/>
            <person name="Clay J.M."/>
            <person name="Skokan R."/>
            <person name="Toyoda A."/>
            <person name="Suzuki Y."/>
            <person name="Kagoshima H."/>
            <person name="Schijlen E."/>
            <person name="Tajeshwar N."/>
            <person name="Catarino B."/>
            <person name="Hetherington A.J."/>
            <person name="Saltykova A."/>
            <person name="Bonnot C."/>
            <person name="Breuninger H."/>
            <person name="Symeonidi A."/>
            <person name="Radhakrishnan G.V."/>
            <person name="Van Nieuwerburgh F."/>
            <person name="Deforce D."/>
            <person name="Chang C."/>
            <person name="Karol K.G."/>
            <person name="Hedrich R."/>
            <person name="Ulvskov P."/>
            <person name="Glockner G."/>
            <person name="Delwiche C.F."/>
            <person name="Petrasek J."/>
            <person name="Van de Peer Y."/>
            <person name="Friml J."/>
            <person name="Beilby M."/>
            <person name="Dolan L."/>
            <person name="Kohara Y."/>
            <person name="Sugano S."/>
            <person name="Fujiyama A."/>
            <person name="Delaux P.-M."/>
            <person name="Quint M."/>
            <person name="TheiBen G."/>
            <person name="Hagemann M."/>
            <person name="Harholt J."/>
            <person name="Dunand C."/>
            <person name="Zachgo S."/>
            <person name="Langdale J."/>
            <person name="Maumus F."/>
            <person name="Straeten D.V.D."/>
            <person name="Gould S.B."/>
            <person name="Rensing S.A."/>
        </authorList>
    </citation>
    <scope>NUCLEOTIDE SEQUENCE [LARGE SCALE GENOMIC DNA]</scope>
    <source>
        <strain evidence="1 2">S276</strain>
    </source>
</reference>
<gene>
    <name evidence="1" type="ORF">CBR_g843</name>
</gene>
<comment type="caution">
    <text evidence="1">The sequence shown here is derived from an EMBL/GenBank/DDBJ whole genome shotgun (WGS) entry which is preliminary data.</text>
</comment>
<organism evidence="1 2">
    <name type="scientific">Chara braunii</name>
    <name type="common">Braun's stonewort</name>
    <dbReference type="NCBI Taxonomy" id="69332"/>
    <lineage>
        <taxon>Eukaryota</taxon>
        <taxon>Viridiplantae</taxon>
        <taxon>Streptophyta</taxon>
        <taxon>Charophyceae</taxon>
        <taxon>Charales</taxon>
        <taxon>Characeae</taxon>
        <taxon>Chara</taxon>
    </lineage>
</organism>
<dbReference type="Gramene" id="GBG67715">
    <property type="protein sequence ID" value="GBG67715"/>
    <property type="gene ID" value="CBR_g843"/>
</dbReference>
<name>A0A388KCD3_CHABU</name>
<proteinExistence type="predicted"/>
<keyword evidence="2" id="KW-1185">Reference proteome</keyword>
<dbReference type="EMBL" id="BFEA01000091">
    <property type="protein sequence ID" value="GBG67715.1"/>
    <property type="molecule type" value="Genomic_DNA"/>
</dbReference>
<protein>
    <recommendedName>
        <fullName evidence="3">DDE Tnp4 domain-containing protein</fullName>
    </recommendedName>
</protein>
<accession>A0A388KCD3</accession>